<dbReference type="Gene3D" id="1.20.120.920">
    <property type="entry name" value="CRISPR-associated endonuclease Cas1, C-terminal domain"/>
    <property type="match status" value="1"/>
</dbReference>
<keyword evidence="1 8" id="KW-0540">Nuclease</keyword>
<dbReference type="AlphaFoldDB" id="A0A1Y0ESP9"/>
<comment type="cofactor">
    <cofactor evidence="8">
        <name>Mg(2+)</name>
        <dbReference type="ChEBI" id="CHEBI:18420"/>
    </cofactor>
    <cofactor evidence="8">
        <name>Mn(2+)</name>
        <dbReference type="ChEBI" id="CHEBI:29035"/>
    </cofactor>
</comment>
<dbReference type="PANTHER" id="PTHR34353">
    <property type="entry name" value="CRISPR-ASSOCIATED ENDONUCLEASE CAS1 1"/>
    <property type="match status" value="1"/>
</dbReference>
<evidence type="ECO:0000256" key="2">
    <source>
        <dbReference type="ARBA" id="ARBA00022723"/>
    </source>
</evidence>
<dbReference type="GO" id="GO:0043571">
    <property type="term" value="P:maintenance of CRISPR repeat elements"/>
    <property type="evidence" value="ECO:0007669"/>
    <property type="project" value="UniProtKB-UniRule"/>
</dbReference>
<sequence length="304" mass="32953">MLPPLKPIPIKDRLSVVFIEHGEIDVLDGAFVVVDVKGIRTHIPVGGVACVMLEPGTRVSHRAAALAARVGTLLVWVGEAGVRLYSAGQPGGARSDRLLYQARLALDEVLRLKVVRKMYALRFGEEPPARRSVDQLRGIEGARVRRTYQLLAQRFGVNWKGRDYDTQEWDASDVANRCLSAATACLYGVTEAAVLAAGYAPAIGFIHTGKPLSFVYDIADVYKFETVVPVAFKVAASQPQGNVERAVRLGCRDVFRETRLLDRIIPDIEEILSAGEIPRPTAPDGAVGPAIPNPESLGDAGHRA</sequence>
<reference evidence="10 11" key="1">
    <citation type="submission" date="2017-05" db="EMBL/GenBank/DDBJ databases">
        <authorList>
            <person name="Song R."/>
            <person name="Chenine A.L."/>
            <person name="Ruprecht R.M."/>
        </authorList>
    </citation>
    <scope>NUCLEOTIDE SEQUENCE [LARGE SCALE GENOMIC DNA]</scope>
    <source>
        <strain evidence="10 11">DSM 26136</strain>
    </source>
</reference>
<comment type="function">
    <text evidence="8">CRISPR (clustered regularly interspaced short palindromic repeat), is an adaptive immune system that provides protection against mobile genetic elements (viruses, transposable elements and conjugative plasmids). CRISPR clusters contain spacers, sequences complementary to antecedent mobile elements, and target invading nucleic acids. CRISPR clusters are transcribed and processed into CRISPR RNA (crRNA). Acts as a dsDNA endonuclease. Involved in the integration of spacer DNA into the CRISPR cassette.</text>
</comment>
<evidence type="ECO:0000256" key="9">
    <source>
        <dbReference type="SAM" id="MobiDB-lite"/>
    </source>
</evidence>
<dbReference type="EMBL" id="CP021455">
    <property type="protein sequence ID" value="ARU06705.1"/>
    <property type="molecule type" value="Genomic_DNA"/>
</dbReference>
<dbReference type="Pfam" id="PF01867">
    <property type="entry name" value="Cas_Cas1"/>
    <property type="match status" value="1"/>
</dbReference>
<evidence type="ECO:0000256" key="5">
    <source>
        <dbReference type="ARBA" id="ARBA00022842"/>
    </source>
</evidence>
<feature type="binding site" evidence="8">
    <location>
        <position position="220"/>
    </location>
    <ligand>
        <name>Mn(2+)</name>
        <dbReference type="ChEBI" id="CHEBI:29035"/>
    </ligand>
</feature>
<dbReference type="NCBIfam" id="TIGR03638">
    <property type="entry name" value="cas1_ECOLI"/>
    <property type="match status" value="1"/>
</dbReference>
<comment type="similarity">
    <text evidence="8">Belongs to the CRISPR-associated endonuclease Cas1 family.</text>
</comment>
<evidence type="ECO:0000313" key="11">
    <source>
        <dbReference type="Proteomes" id="UP000196138"/>
    </source>
</evidence>
<feature type="region of interest" description="Disordered" evidence="9">
    <location>
        <begin position="276"/>
        <end position="304"/>
    </location>
</feature>
<evidence type="ECO:0000256" key="4">
    <source>
        <dbReference type="ARBA" id="ARBA00022801"/>
    </source>
</evidence>
<dbReference type="InterPro" id="IPR033641">
    <property type="entry name" value="Cas1_I-E"/>
</dbReference>
<name>A0A1Y0ESP9_9BURK</name>
<proteinExistence type="inferred from homology"/>
<dbReference type="InterPro" id="IPR042206">
    <property type="entry name" value="CRISPR-assoc_Cas1_C"/>
</dbReference>
<organism evidence="10 11">
    <name type="scientific">Comamonas serinivorans</name>
    <dbReference type="NCBI Taxonomy" id="1082851"/>
    <lineage>
        <taxon>Bacteria</taxon>
        <taxon>Pseudomonadati</taxon>
        <taxon>Pseudomonadota</taxon>
        <taxon>Betaproteobacteria</taxon>
        <taxon>Burkholderiales</taxon>
        <taxon>Comamonadaceae</taxon>
        <taxon>Comamonas</taxon>
    </lineage>
</organism>
<feature type="binding site" evidence="8">
    <location>
        <position position="140"/>
    </location>
    <ligand>
        <name>Mn(2+)</name>
        <dbReference type="ChEBI" id="CHEBI:29035"/>
    </ligand>
</feature>
<dbReference type="EC" id="3.1.-.-" evidence="8"/>
<evidence type="ECO:0000256" key="8">
    <source>
        <dbReference type="HAMAP-Rule" id="MF_01470"/>
    </source>
</evidence>
<dbReference type="InterPro" id="IPR050646">
    <property type="entry name" value="Cas1"/>
</dbReference>
<keyword evidence="8" id="KW-0464">Manganese</keyword>
<dbReference type="InterPro" id="IPR002729">
    <property type="entry name" value="CRISPR-assoc_Cas1"/>
</dbReference>
<dbReference type="InterPro" id="IPR019851">
    <property type="entry name" value="CRISPR-assoc_Cas1_ECOLI"/>
</dbReference>
<dbReference type="GO" id="GO:0003677">
    <property type="term" value="F:DNA binding"/>
    <property type="evidence" value="ECO:0007669"/>
    <property type="project" value="UniProtKB-KW"/>
</dbReference>
<protein>
    <recommendedName>
        <fullName evidence="8">CRISPR-associated endonuclease Cas1</fullName>
        <ecNumber evidence="8">3.1.-.-</ecNumber>
    </recommendedName>
</protein>
<keyword evidence="2 8" id="KW-0479">Metal-binding</keyword>
<keyword evidence="4 8" id="KW-0378">Hydrolase</keyword>
<comment type="subunit">
    <text evidence="8">Homodimer, forms a heterotetramer with a Cas2 homodimer.</text>
</comment>
<dbReference type="Proteomes" id="UP000196138">
    <property type="component" value="Chromosome"/>
</dbReference>
<dbReference type="KEGG" id="cser:CCO03_06710"/>
<keyword evidence="6 8" id="KW-0051">Antiviral defense</keyword>
<evidence type="ECO:0000256" key="1">
    <source>
        <dbReference type="ARBA" id="ARBA00022722"/>
    </source>
</evidence>
<dbReference type="GO" id="GO:0046872">
    <property type="term" value="F:metal ion binding"/>
    <property type="evidence" value="ECO:0007669"/>
    <property type="project" value="UniProtKB-UniRule"/>
</dbReference>
<dbReference type="InterPro" id="IPR042211">
    <property type="entry name" value="CRISPR-assoc_Cas1_N"/>
</dbReference>
<dbReference type="NCBIfam" id="TIGR00287">
    <property type="entry name" value="cas1"/>
    <property type="match status" value="1"/>
</dbReference>
<evidence type="ECO:0000313" key="10">
    <source>
        <dbReference type="EMBL" id="ARU06705.1"/>
    </source>
</evidence>
<dbReference type="GO" id="GO:0004520">
    <property type="term" value="F:DNA endonuclease activity"/>
    <property type="evidence" value="ECO:0007669"/>
    <property type="project" value="InterPro"/>
</dbReference>
<keyword evidence="5 8" id="KW-0460">Magnesium</keyword>
<dbReference type="HAMAP" id="MF_01470">
    <property type="entry name" value="Cas1"/>
    <property type="match status" value="1"/>
</dbReference>
<dbReference type="GO" id="GO:0016787">
    <property type="term" value="F:hydrolase activity"/>
    <property type="evidence" value="ECO:0007669"/>
    <property type="project" value="UniProtKB-KW"/>
</dbReference>
<keyword evidence="7 8" id="KW-0238">DNA-binding</keyword>
<dbReference type="Gene3D" id="3.100.10.20">
    <property type="entry name" value="CRISPR-associated endonuclease Cas1, N-terminal domain"/>
    <property type="match status" value="1"/>
</dbReference>
<dbReference type="GO" id="GO:0051607">
    <property type="term" value="P:defense response to virus"/>
    <property type="evidence" value="ECO:0007669"/>
    <property type="project" value="UniProtKB-UniRule"/>
</dbReference>
<evidence type="ECO:0000256" key="7">
    <source>
        <dbReference type="ARBA" id="ARBA00023125"/>
    </source>
</evidence>
<evidence type="ECO:0000256" key="6">
    <source>
        <dbReference type="ARBA" id="ARBA00023118"/>
    </source>
</evidence>
<gene>
    <name evidence="8" type="primary">cas1</name>
    <name evidence="10" type="ORF">CCO03_06710</name>
</gene>
<evidence type="ECO:0000256" key="3">
    <source>
        <dbReference type="ARBA" id="ARBA00022759"/>
    </source>
</evidence>
<dbReference type="PANTHER" id="PTHR34353:SF3">
    <property type="entry name" value="CRISPR-ASSOCIATED ENDONUCLEASE CAS1"/>
    <property type="match status" value="1"/>
</dbReference>
<dbReference type="OrthoDB" id="9777847at2"/>
<dbReference type="CDD" id="cd09719">
    <property type="entry name" value="Cas1_I-E"/>
    <property type="match status" value="1"/>
</dbReference>
<accession>A0A1Y0ESP9</accession>
<feature type="binding site" evidence="8">
    <location>
        <position position="207"/>
    </location>
    <ligand>
        <name>Mn(2+)</name>
        <dbReference type="ChEBI" id="CHEBI:29035"/>
    </ligand>
</feature>
<keyword evidence="11" id="KW-1185">Reference proteome</keyword>
<keyword evidence="3 8" id="KW-0255">Endonuclease</keyword>